<evidence type="ECO:0000313" key="2">
    <source>
        <dbReference type="EMBL" id="RPB13093.1"/>
    </source>
</evidence>
<reference evidence="2 3" key="1">
    <citation type="journal article" date="2018" name="Nat. Ecol. Evol.">
        <title>Pezizomycetes genomes reveal the molecular basis of ectomycorrhizal truffle lifestyle.</title>
        <authorList>
            <person name="Murat C."/>
            <person name="Payen T."/>
            <person name="Noel B."/>
            <person name="Kuo A."/>
            <person name="Morin E."/>
            <person name="Chen J."/>
            <person name="Kohler A."/>
            <person name="Krizsan K."/>
            <person name="Balestrini R."/>
            <person name="Da Silva C."/>
            <person name="Montanini B."/>
            <person name="Hainaut M."/>
            <person name="Levati E."/>
            <person name="Barry K.W."/>
            <person name="Belfiori B."/>
            <person name="Cichocki N."/>
            <person name="Clum A."/>
            <person name="Dockter R.B."/>
            <person name="Fauchery L."/>
            <person name="Guy J."/>
            <person name="Iotti M."/>
            <person name="Le Tacon F."/>
            <person name="Lindquist E.A."/>
            <person name="Lipzen A."/>
            <person name="Malagnac F."/>
            <person name="Mello A."/>
            <person name="Molinier V."/>
            <person name="Miyauchi S."/>
            <person name="Poulain J."/>
            <person name="Riccioni C."/>
            <person name="Rubini A."/>
            <person name="Sitrit Y."/>
            <person name="Splivallo R."/>
            <person name="Traeger S."/>
            <person name="Wang M."/>
            <person name="Zifcakova L."/>
            <person name="Wipf D."/>
            <person name="Zambonelli A."/>
            <person name="Paolocci F."/>
            <person name="Nowrousian M."/>
            <person name="Ottonello S."/>
            <person name="Baldrian P."/>
            <person name="Spatafora J.W."/>
            <person name="Henrissat B."/>
            <person name="Nagy L.G."/>
            <person name="Aury J.M."/>
            <person name="Wincker P."/>
            <person name="Grigoriev I.V."/>
            <person name="Bonfante P."/>
            <person name="Martin F.M."/>
        </authorList>
    </citation>
    <scope>NUCLEOTIDE SEQUENCE [LARGE SCALE GENOMIC DNA]</scope>
    <source>
        <strain evidence="2 3">CCBAS932</strain>
    </source>
</reference>
<accession>A0A3N4KRB6</accession>
<feature type="region of interest" description="Disordered" evidence="1">
    <location>
        <begin position="391"/>
        <end position="411"/>
    </location>
</feature>
<gene>
    <name evidence="2" type="ORF">P167DRAFT_605365</name>
</gene>
<sequence>MTTHALQTTNTQQATSEKSGAQTAHTPYPHTLTFENFVKRHVPALKDAARKGEPLPFPSRARFMGTLKLHGYNATIVSKTSALAPIFRQNDTHNPTFQSRNRVVTSQDKGPIPSQLSNRPLHFLVEAAMRIYTSSASLPADTPFSEIMIAGEVAGRDIYRNVAINRIPRFFCIFNIRIDGVWVDMRRYADVCLPEERIFNIMNWKIWDVVVDFFEDTKAVSEWLYEVTAEVENECPFAASFIDSAGKKISGTGEGLVWTMILFEGEDWPLNRTMLWNFKTKGERFEVVSRIKPTPPKDPDALKLASVFVDHAITEARFEQGIEYLREMELLEQGKGSTMQFVRWIENDVIEEEWEKMVEIGAEEKKVRGVIGTRAREWFFRYLDEAQVRGSGSGYATGKVGSDETRIPAAD</sequence>
<feature type="region of interest" description="Disordered" evidence="1">
    <location>
        <begin position="1"/>
        <end position="28"/>
    </location>
</feature>
<evidence type="ECO:0000313" key="3">
    <source>
        <dbReference type="Proteomes" id="UP000277580"/>
    </source>
</evidence>
<proteinExistence type="predicted"/>
<dbReference type="OrthoDB" id="10005335at2759"/>
<dbReference type="Proteomes" id="UP000277580">
    <property type="component" value="Unassembled WGS sequence"/>
</dbReference>
<protein>
    <submittedName>
        <fullName evidence="2">Uncharacterized protein</fullName>
    </submittedName>
</protein>
<feature type="compositionally biased region" description="Polar residues" evidence="1">
    <location>
        <begin position="1"/>
        <end position="25"/>
    </location>
</feature>
<dbReference type="AlphaFoldDB" id="A0A3N4KRB6"/>
<feature type="compositionally biased region" description="Basic and acidic residues" evidence="1">
    <location>
        <begin position="401"/>
        <end position="411"/>
    </location>
</feature>
<keyword evidence="3" id="KW-1185">Reference proteome</keyword>
<dbReference type="EMBL" id="ML119125">
    <property type="protein sequence ID" value="RPB13093.1"/>
    <property type="molecule type" value="Genomic_DNA"/>
</dbReference>
<evidence type="ECO:0000256" key="1">
    <source>
        <dbReference type="SAM" id="MobiDB-lite"/>
    </source>
</evidence>
<name>A0A3N4KRB6_9PEZI</name>
<organism evidence="2 3">
    <name type="scientific">Morchella conica CCBAS932</name>
    <dbReference type="NCBI Taxonomy" id="1392247"/>
    <lineage>
        <taxon>Eukaryota</taxon>
        <taxon>Fungi</taxon>
        <taxon>Dikarya</taxon>
        <taxon>Ascomycota</taxon>
        <taxon>Pezizomycotina</taxon>
        <taxon>Pezizomycetes</taxon>
        <taxon>Pezizales</taxon>
        <taxon>Morchellaceae</taxon>
        <taxon>Morchella</taxon>
    </lineage>
</organism>
<dbReference type="InParanoid" id="A0A3N4KRB6"/>